<evidence type="ECO:0000313" key="3">
    <source>
        <dbReference type="Proteomes" id="UP000183843"/>
    </source>
</evidence>
<dbReference type="Gene3D" id="1.10.260.40">
    <property type="entry name" value="lambda repressor-like DNA-binding domains"/>
    <property type="match status" value="1"/>
</dbReference>
<dbReference type="Proteomes" id="UP000183843">
    <property type="component" value="Unassembled WGS sequence"/>
</dbReference>
<dbReference type="RefSeq" id="WP_074816793.1">
    <property type="nucleotide sequence ID" value="NZ_FOJX01000011.1"/>
</dbReference>
<dbReference type="InterPro" id="IPR010982">
    <property type="entry name" value="Lambda_DNA-bd_dom_sf"/>
</dbReference>
<dbReference type="InterPro" id="IPR001387">
    <property type="entry name" value="Cro/C1-type_HTH"/>
</dbReference>
<protein>
    <submittedName>
        <fullName evidence="2">Uncharacterized protein</fullName>
    </submittedName>
</protein>
<keyword evidence="1" id="KW-0175">Coiled coil</keyword>
<organism evidence="2 3">
    <name type="scientific">Selenomonas ruminantium</name>
    <dbReference type="NCBI Taxonomy" id="971"/>
    <lineage>
        <taxon>Bacteria</taxon>
        <taxon>Bacillati</taxon>
        <taxon>Bacillota</taxon>
        <taxon>Negativicutes</taxon>
        <taxon>Selenomonadales</taxon>
        <taxon>Selenomonadaceae</taxon>
        <taxon>Selenomonas</taxon>
    </lineage>
</organism>
<proteinExistence type="predicted"/>
<reference evidence="2 3" key="1">
    <citation type="submission" date="2016-10" db="EMBL/GenBank/DDBJ databases">
        <authorList>
            <person name="de Groot N.N."/>
        </authorList>
    </citation>
    <scope>NUCLEOTIDE SEQUENCE [LARGE SCALE GENOMIC DNA]</scope>
    <source>
        <strain evidence="2 3">L14</strain>
    </source>
</reference>
<dbReference type="AlphaFoldDB" id="A0A1I0YDM1"/>
<accession>A0A1I0YDM1</accession>
<evidence type="ECO:0000256" key="1">
    <source>
        <dbReference type="SAM" id="Coils"/>
    </source>
</evidence>
<dbReference type="GO" id="GO:0003677">
    <property type="term" value="F:DNA binding"/>
    <property type="evidence" value="ECO:0007669"/>
    <property type="project" value="InterPro"/>
</dbReference>
<dbReference type="SUPFAM" id="SSF47413">
    <property type="entry name" value="lambda repressor-like DNA-binding domains"/>
    <property type="match status" value="1"/>
</dbReference>
<feature type="coiled-coil region" evidence="1">
    <location>
        <begin position="107"/>
        <end position="134"/>
    </location>
</feature>
<sequence length="135" mass="16199">MENKPYKNKCRNRIRELRIARGHNSLRGFAEFINTHLGYEVSASALSQLELHRRENPYWELVDVLSTYFGVTADYLMGKTDYNVRKEEVIKDREDKVTKSPEEELLMQQFYDKMREMYAEKEKAKEERRALKEDN</sequence>
<dbReference type="EMBL" id="FOJX01000011">
    <property type="protein sequence ID" value="SFB10610.1"/>
    <property type="molecule type" value="Genomic_DNA"/>
</dbReference>
<gene>
    <name evidence="2" type="ORF">SAMN05216587_11182</name>
</gene>
<name>A0A1I0YDM1_SELRU</name>
<evidence type="ECO:0000313" key="2">
    <source>
        <dbReference type="EMBL" id="SFB10610.1"/>
    </source>
</evidence>
<dbReference type="CDD" id="cd00093">
    <property type="entry name" value="HTH_XRE"/>
    <property type="match status" value="1"/>
</dbReference>